<dbReference type="Pfam" id="PF02485">
    <property type="entry name" value="Branch"/>
    <property type="match status" value="1"/>
</dbReference>
<evidence type="ECO:0000256" key="9">
    <source>
        <dbReference type="ARBA" id="ARBA00022989"/>
    </source>
</evidence>
<dbReference type="EMBL" id="BMKA01000002">
    <property type="protein sequence ID" value="GGA18907.1"/>
    <property type="molecule type" value="Genomic_DNA"/>
</dbReference>
<reference evidence="16" key="1">
    <citation type="journal article" date="2014" name="Int. J. Syst. Evol. Microbiol.">
        <title>Complete genome sequence of Corynebacterium casei LMG S-19264T (=DSM 44701T), isolated from a smear-ripened cheese.</title>
        <authorList>
            <consortium name="US DOE Joint Genome Institute (JGI-PGF)"/>
            <person name="Walter F."/>
            <person name="Albersmeier A."/>
            <person name="Kalinowski J."/>
            <person name="Ruckert C."/>
        </authorList>
    </citation>
    <scope>NUCLEOTIDE SEQUENCE</scope>
    <source>
        <strain evidence="16">CGMCC 1.15880</strain>
    </source>
</reference>
<evidence type="ECO:0000256" key="12">
    <source>
        <dbReference type="ARBA" id="ARBA00023157"/>
    </source>
</evidence>
<feature type="domain" description="DUF5927" evidence="15">
    <location>
        <begin position="266"/>
        <end position="564"/>
    </location>
</feature>
<evidence type="ECO:0000256" key="14">
    <source>
        <dbReference type="ARBA" id="ARBA00042865"/>
    </source>
</evidence>
<comment type="subcellular location">
    <subcellularLocation>
        <location evidence="2">Endoplasmic reticulum membrane</location>
        <topology evidence="2">Single-pass type II membrane protein</topology>
    </subcellularLocation>
    <subcellularLocation>
        <location evidence="1">Golgi apparatus membrane</location>
        <topology evidence="1">Single-pass type II membrane protein</topology>
    </subcellularLocation>
</comment>
<keyword evidence="11" id="KW-0472">Membrane</keyword>
<dbReference type="InterPro" id="IPR045971">
    <property type="entry name" value="DUF5927"/>
</dbReference>
<proteinExistence type="predicted"/>
<keyword evidence="5" id="KW-0812">Transmembrane</keyword>
<reference evidence="16" key="2">
    <citation type="submission" date="2020-09" db="EMBL/GenBank/DDBJ databases">
        <authorList>
            <person name="Sun Q."/>
            <person name="Zhou Y."/>
        </authorList>
    </citation>
    <scope>NUCLEOTIDE SEQUENCE</scope>
    <source>
        <strain evidence="16">CGMCC 1.15880</strain>
    </source>
</reference>
<evidence type="ECO:0000256" key="1">
    <source>
        <dbReference type="ARBA" id="ARBA00004323"/>
    </source>
</evidence>
<keyword evidence="4 16" id="KW-0808">Transferase</keyword>
<evidence type="ECO:0000256" key="11">
    <source>
        <dbReference type="ARBA" id="ARBA00023136"/>
    </source>
</evidence>
<keyword evidence="12" id="KW-1015">Disulfide bond</keyword>
<keyword evidence="10" id="KW-0333">Golgi apparatus</keyword>
<keyword evidence="7" id="KW-0256">Endoplasmic reticulum</keyword>
<dbReference type="GO" id="GO:0016020">
    <property type="term" value="C:membrane"/>
    <property type="evidence" value="ECO:0007669"/>
    <property type="project" value="InterPro"/>
</dbReference>
<evidence type="ECO:0000256" key="4">
    <source>
        <dbReference type="ARBA" id="ARBA00022679"/>
    </source>
</evidence>
<keyword evidence="9" id="KW-1133">Transmembrane helix</keyword>
<protein>
    <recommendedName>
        <fullName evidence="14">Peptide O-xylosyltransferase</fullName>
    </recommendedName>
</protein>
<evidence type="ECO:0000256" key="6">
    <source>
        <dbReference type="ARBA" id="ARBA00022723"/>
    </source>
</evidence>
<evidence type="ECO:0000259" key="15">
    <source>
        <dbReference type="Pfam" id="PF19349"/>
    </source>
</evidence>
<dbReference type="Pfam" id="PF19349">
    <property type="entry name" value="DUF5927"/>
    <property type="match status" value="1"/>
</dbReference>
<keyword evidence="3" id="KW-0328">Glycosyltransferase</keyword>
<dbReference type="GO" id="GO:0015012">
    <property type="term" value="P:heparan sulfate proteoglycan biosynthetic process"/>
    <property type="evidence" value="ECO:0007669"/>
    <property type="project" value="TreeGrafter"/>
</dbReference>
<dbReference type="AlphaFoldDB" id="A0A916VQ02"/>
<evidence type="ECO:0000256" key="3">
    <source>
        <dbReference type="ARBA" id="ARBA00022676"/>
    </source>
</evidence>
<dbReference type="RefSeq" id="WP_188674027.1">
    <property type="nucleotide sequence ID" value="NZ_BMKA01000002.1"/>
</dbReference>
<accession>A0A916VQ02</accession>
<dbReference type="GO" id="GO:0030158">
    <property type="term" value="F:protein xylosyltransferase activity"/>
    <property type="evidence" value="ECO:0007669"/>
    <property type="project" value="InterPro"/>
</dbReference>
<evidence type="ECO:0000256" key="13">
    <source>
        <dbReference type="ARBA" id="ARBA00023180"/>
    </source>
</evidence>
<evidence type="ECO:0000256" key="7">
    <source>
        <dbReference type="ARBA" id="ARBA00022824"/>
    </source>
</evidence>
<evidence type="ECO:0000313" key="16">
    <source>
        <dbReference type="EMBL" id="GGA18907.1"/>
    </source>
</evidence>
<keyword evidence="17" id="KW-1185">Reference proteome</keyword>
<evidence type="ECO:0000256" key="10">
    <source>
        <dbReference type="ARBA" id="ARBA00023034"/>
    </source>
</evidence>
<evidence type="ECO:0000256" key="5">
    <source>
        <dbReference type="ARBA" id="ARBA00022692"/>
    </source>
</evidence>
<sequence length="564" mass="65309">MRLGFVVLAHTDLYRTAQMVRHLCEQDCAVAVHIDKKVEPAEFDAFQNDLEGLDNIVFPKRTACEWGEFSLVQATLDSAEALLKLFEDVTNVLLISGSCLPIRPVKQLKRFLTRNVKTDFIESVSVKNNFWVKDGLNEERFTMYFPFSWRTQRRRFDKLVALQRRLGVKRKIPEPLVPHIGSQWWCLTAKTLRAIIDDPKRPYYDAYFNWSWIPDESYFQTLARLHSEKVSSRSLTFSKFDYLGKPFVFYDDHLKELTQSDCFWARKMWVGADRLYDSLLDPKRANQSMSQADPKAFDAKFEEADKRRCEGGTGRFHQGRFPYDRAERTGVSATPYTVFVGFKGLYQDFPAWIGNSTDALSHGSVFARSHVGGHAVDEIFAGNLPANPAIRNRNPKGYLANLLWPARDQHQCLLYDFRDTPHILQTLAHDPMAHIVMIRHSWLLSLLNRPASFENQVSNARRFHRIEQRFLREFAKPKAVAHLHTIALENAVHDPSGALEQAIAHIPRKAKHPLKLMPERENVEGLENLTRKLRDRGLMIEYEFPTRSKTKKQDAAFERPYVVK</sequence>
<gene>
    <name evidence="16" type="ORF">GCM10011498_19600</name>
</gene>
<keyword evidence="6" id="KW-0479">Metal-binding</keyword>
<dbReference type="InterPro" id="IPR003406">
    <property type="entry name" value="Glyco_trans_14"/>
</dbReference>
<evidence type="ECO:0000256" key="2">
    <source>
        <dbReference type="ARBA" id="ARBA00004648"/>
    </source>
</evidence>
<comment type="caution">
    <text evidence="16">The sequence shown here is derived from an EMBL/GenBank/DDBJ whole genome shotgun (WGS) entry which is preliminary data.</text>
</comment>
<keyword evidence="13" id="KW-0325">Glycoprotein</keyword>
<dbReference type="PANTHER" id="PTHR46025">
    <property type="entry name" value="XYLOSYLTRANSFERASE OXT"/>
    <property type="match status" value="1"/>
</dbReference>
<evidence type="ECO:0000313" key="17">
    <source>
        <dbReference type="Proteomes" id="UP000628017"/>
    </source>
</evidence>
<dbReference type="GO" id="GO:0046872">
    <property type="term" value="F:metal ion binding"/>
    <property type="evidence" value="ECO:0007669"/>
    <property type="project" value="UniProtKB-KW"/>
</dbReference>
<dbReference type="PANTHER" id="PTHR46025:SF3">
    <property type="entry name" value="XYLOSYLTRANSFERASE OXT"/>
    <property type="match status" value="1"/>
</dbReference>
<dbReference type="Proteomes" id="UP000628017">
    <property type="component" value="Unassembled WGS sequence"/>
</dbReference>
<evidence type="ECO:0000256" key="8">
    <source>
        <dbReference type="ARBA" id="ARBA00022968"/>
    </source>
</evidence>
<organism evidence="16 17">
    <name type="scientific">Neptunicoccus cionae</name>
    <dbReference type="NCBI Taxonomy" id="2035344"/>
    <lineage>
        <taxon>Bacteria</taxon>
        <taxon>Pseudomonadati</taxon>
        <taxon>Pseudomonadota</taxon>
        <taxon>Alphaproteobacteria</taxon>
        <taxon>Rhodobacterales</taxon>
        <taxon>Paracoccaceae</taxon>
        <taxon>Neptunicoccus</taxon>
    </lineage>
</organism>
<dbReference type="GO" id="GO:0050650">
    <property type="term" value="P:chondroitin sulfate proteoglycan biosynthetic process"/>
    <property type="evidence" value="ECO:0007669"/>
    <property type="project" value="TreeGrafter"/>
</dbReference>
<keyword evidence="8" id="KW-0735">Signal-anchor</keyword>
<name>A0A916VQ02_9RHOB</name>
<dbReference type="InterPro" id="IPR043538">
    <property type="entry name" value="XYLT"/>
</dbReference>